<proteinExistence type="predicted"/>
<protein>
    <submittedName>
        <fullName evidence="1">Uncharacterized protein</fullName>
    </submittedName>
</protein>
<dbReference type="Gene3D" id="1.10.3230.10">
    <property type="entry name" value="YqbG-like"/>
    <property type="match status" value="1"/>
</dbReference>
<name>A0A8S5PFU7_9CAUD</name>
<dbReference type="EMBL" id="BK015412">
    <property type="protein sequence ID" value="DAE05536.1"/>
    <property type="molecule type" value="Genomic_DNA"/>
</dbReference>
<reference evidence="1" key="1">
    <citation type="journal article" date="2021" name="Proc. Natl. Acad. Sci. U.S.A.">
        <title>A Catalog of Tens of Thousands of Viruses from Human Metagenomes Reveals Hidden Associations with Chronic Diseases.</title>
        <authorList>
            <person name="Tisza M.J."/>
            <person name="Buck C.B."/>
        </authorList>
    </citation>
    <scope>NUCLEOTIDE SEQUENCE</scope>
    <source>
        <strain evidence="1">CtuQh21</strain>
    </source>
</reference>
<organism evidence="1">
    <name type="scientific">Podoviridae sp. ctuQh21</name>
    <dbReference type="NCBI Taxonomy" id="2825284"/>
    <lineage>
        <taxon>Viruses</taxon>
        <taxon>Duplodnaviria</taxon>
        <taxon>Heunggongvirae</taxon>
        <taxon>Uroviricota</taxon>
        <taxon>Caudoviricetes</taxon>
    </lineage>
</organism>
<dbReference type="InterPro" id="IPR036558">
    <property type="entry name" value="YqbG-like_sf"/>
</dbReference>
<accession>A0A8S5PFU7</accession>
<evidence type="ECO:0000313" key="1">
    <source>
        <dbReference type="EMBL" id="DAE05536.1"/>
    </source>
</evidence>
<sequence length="142" mass="16442">MKTMIVSVEEIAQGTINDELYQLCTNDAEKVKKYENYVAKKLWTIVDKEQFLAEDYPEDFKEATISLIQNLFIFTIAGKNSVATGRKTSKSEKIDDYSISESYEHYSPYTLFGIPVDKETMEVIARYQAPDYPFGNWEINLH</sequence>